<gene>
    <name evidence="1" type="ORF">ATEIFO6365_0006012100</name>
</gene>
<dbReference type="InterPro" id="IPR046341">
    <property type="entry name" value="SET_dom_sf"/>
</dbReference>
<organism evidence="1 2">
    <name type="scientific">Aspergillus terreus</name>
    <dbReference type="NCBI Taxonomy" id="33178"/>
    <lineage>
        <taxon>Eukaryota</taxon>
        <taxon>Fungi</taxon>
        <taxon>Dikarya</taxon>
        <taxon>Ascomycota</taxon>
        <taxon>Pezizomycotina</taxon>
        <taxon>Eurotiomycetes</taxon>
        <taxon>Eurotiomycetidae</taxon>
        <taxon>Eurotiales</taxon>
        <taxon>Aspergillaceae</taxon>
        <taxon>Aspergillus</taxon>
        <taxon>Aspergillus subgen. Circumdati</taxon>
    </lineage>
</organism>
<dbReference type="VEuPathDB" id="FungiDB:ATEG_03974"/>
<protein>
    <submittedName>
        <fullName evidence="1">SET-domain-containing protein</fullName>
    </submittedName>
</protein>
<dbReference type="PANTHER" id="PTHR13271">
    <property type="entry name" value="UNCHARACTERIZED PUTATIVE METHYLTRANSFERASE"/>
    <property type="match status" value="1"/>
</dbReference>
<keyword evidence="2" id="KW-1185">Reference proteome</keyword>
<dbReference type="GO" id="GO:0016279">
    <property type="term" value="F:protein-lysine N-methyltransferase activity"/>
    <property type="evidence" value="ECO:0007669"/>
    <property type="project" value="UniProtKB-ARBA"/>
</dbReference>
<comment type="caution">
    <text evidence="1">The sequence shown here is derived from an EMBL/GenBank/DDBJ whole genome shotgun (WGS) entry which is preliminary data.</text>
</comment>
<accession>A0A5M3YVZ8</accession>
<dbReference type="Proteomes" id="UP000452235">
    <property type="component" value="Unassembled WGS sequence"/>
</dbReference>
<dbReference type="SUPFAM" id="SSF82199">
    <property type="entry name" value="SET domain"/>
    <property type="match status" value="1"/>
</dbReference>
<dbReference type="EMBL" id="BLJY01000006">
    <property type="protein sequence ID" value="GFF16784.1"/>
    <property type="molecule type" value="Genomic_DNA"/>
</dbReference>
<reference evidence="1 2" key="1">
    <citation type="submission" date="2020-01" db="EMBL/GenBank/DDBJ databases">
        <title>Aspergillus terreus IFO 6365 whole genome shotgun sequence.</title>
        <authorList>
            <person name="Kanamasa S."/>
            <person name="Takahashi H."/>
        </authorList>
    </citation>
    <scope>NUCLEOTIDE SEQUENCE [LARGE SCALE GENOMIC DNA]</scope>
    <source>
        <strain evidence="1 2">IFO 6365</strain>
    </source>
</reference>
<name>A0A5M3YVZ8_ASPTE</name>
<evidence type="ECO:0000313" key="1">
    <source>
        <dbReference type="EMBL" id="GFF16784.1"/>
    </source>
</evidence>
<dbReference type="Gene3D" id="3.90.1410.10">
    <property type="entry name" value="set domain protein methyltransferase, domain 1"/>
    <property type="match status" value="1"/>
</dbReference>
<sequence length="308" mass="35324">MTTPLWFGDEELVYLRGTNLLPNDTPREESSLGLQEGLYREQWNLAITELKNAAKPTNEFTWQLYLWAATIFSSRGFTSDLFTSQNENGPFPVLYPVLDIFNHRVGAKVNWHFHNGDFDVCLEERVEQWQQVFNNYSQKGNEDLLMGFGFCIPDNPYDRVAVRLGQIQPEVHRELRNSIPSHWQSEAWEPTESVFYLRNISQQAYCSSIYSVPKLRCLHGIPPELAKSVYIIMRKHAEAAAVSKDMPNEKQIWAGTIDILLQQMEHALMAIARWDGHLPGFPSTAGAKAALIYRTGQHAPYDDAFEDK</sequence>
<dbReference type="OrthoDB" id="42889at2759"/>
<dbReference type="AlphaFoldDB" id="A0A5M3YVZ8"/>
<evidence type="ECO:0000313" key="2">
    <source>
        <dbReference type="Proteomes" id="UP000452235"/>
    </source>
</evidence>
<proteinExistence type="predicted"/>
<dbReference type="InterPro" id="IPR050600">
    <property type="entry name" value="SETD3_SETD6_MTase"/>
</dbReference>